<dbReference type="Proteomes" id="UP001177260">
    <property type="component" value="Unassembled WGS sequence"/>
</dbReference>
<organism evidence="1 2">
    <name type="scientific">Aspergillus melleus</name>
    <dbReference type="NCBI Taxonomy" id="138277"/>
    <lineage>
        <taxon>Eukaryota</taxon>
        <taxon>Fungi</taxon>
        <taxon>Dikarya</taxon>
        <taxon>Ascomycota</taxon>
        <taxon>Pezizomycotina</taxon>
        <taxon>Eurotiomycetes</taxon>
        <taxon>Eurotiomycetidae</taxon>
        <taxon>Eurotiales</taxon>
        <taxon>Aspergillaceae</taxon>
        <taxon>Aspergillus</taxon>
        <taxon>Aspergillus subgen. Circumdati</taxon>
    </lineage>
</organism>
<feature type="non-terminal residue" evidence="1">
    <location>
        <position position="1"/>
    </location>
</feature>
<keyword evidence="2" id="KW-1185">Reference proteome</keyword>
<protein>
    <submittedName>
        <fullName evidence="1">Uncharacterized protein</fullName>
    </submittedName>
</protein>
<sequence>RMANEAFNVPHQGALTATICHRRADGPVIRIWICESDENGDPPAQVNGKNCQANRFITLNLSSTQLDYFTHQMMGGETFHWLDLRIL</sequence>
<comment type="caution">
    <text evidence="1">The sequence shown here is derived from an EMBL/GenBank/DDBJ whole genome shotgun (WGS) entry which is preliminary data.</text>
</comment>
<evidence type="ECO:0000313" key="1">
    <source>
        <dbReference type="EMBL" id="KAK1140394.1"/>
    </source>
</evidence>
<gene>
    <name evidence="1" type="ORF">N8T08_010452</name>
</gene>
<proteinExistence type="predicted"/>
<reference evidence="1 2" key="1">
    <citation type="journal article" date="2023" name="ACS Omega">
        <title>Identification of the Neoaspergillic Acid Biosynthesis Gene Cluster by Establishing an In Vitro CRISPR-Ribonucleoprotein Genetic System in Aspergillus melleus.</title>
        <authorList>
            <person name="Yuan B."/>
            <person name="Grau M.F."/>
            <person name="Murata R.M."/>
            <person name="Torok T."/>
            <person name="Venkateswaran K."/>
            <person name="Stajich J.E."/>
            <person name="Wang C.C.C."/>
        </authorList>
    </citation>
    <scope>NUCLEOTIDE SEQUENCE [LARGE SCALE GENOMIC DNA]</scope>
    <source>
        <strain evidence="1 2">IMV 1140</strain>
    </source>
</reference>
<accession>A0ACC3AS75</accession>
<evidence type="ECO:0000313" key="2">
    <source>
        <dbReference type="Proteomes" id="UP001177260"/>
    </source>
</evidence>
<dbReference type="EMBL" id="JAOPJF010000084">
    <property type="protein sequence ID" value="KAK1140394.1"/>
    <property type="molecule type" value="Genomic_DNA"/>
</dbReference>
<name>A0ACC3AS75_9EURO</name>